<dbReference type="GO" id="GO:0006298">
    <property type="term" value="P:mismatch repair"/>
    <property type="evidence" value="ECO:0007669"/>
    <property type="project" value="InterPro"/>
</dbReference>
<evidence type="ECO:0000256" key="2">
    <source>
        <dbReference type="ARBA" id="ARBA00022741"/>
    </source>
</evidence>
<dbReference type="Gene3D" id="3.40.50.300">
    <property type="entry name" value="P-loop containing nucleotide triphosphate hydrolases"/>
    <property type="match status" value="1"/>
</dbReference>
<dbReference type="SUPFAM" id="SSF52540">
    <property type="entry name" value="P-loop containing nucleoside triphosphate hydrolases"/>
    <property type="match status" value="1"/>
</dbReference>
<keyword evidence="2" id="KW-0547">Nucleotide-binding</keyword>
<dbReference type="SUPFAM" id="SSF48334">
    <property type="entry name" value="DNA repair protein MutS, domain III"/>
    <property type="match status" value="1"/>
</dbReference>
<dbReference type="GO" id="GO:0005524">
    <property type="term" value="F:ATP binding"/>
    <property type="evidence" value="ECO:0007669"/>
    <property type="project" value="UniProtKB-KW"/>
</dbReference>
<dbReference type="InterPro" id="IPR027417">
    <property type="entry name" value="P-loop_NTPase"/>
</dbReference>
<dbReference type="GO" id="GO:0032301">
    <property type="term" value="C:MutSalpha complex"/>
    <property type="evidence" value="ECO:0007669"/>
    <property type="project" value="TreeGrafter"/>
</dbReference>
<dbReference type="GO" id="GO:0140664">
    <property type="term" value="F:ATP-dependent DNA damage sensor activity"/>
    <property type="evidence" value="ECO:0007669"/>
    <property type="project" value="InterPro"/>
</dbReference>
<dbReference type="AlphaFoldDB" id="A0A0B2UMD4"/>
<comment type="caution">
    <text evidence="7">The sequence shown here is derived from an EMBL/GenBank/DDBJ whole genome shotgun (WGS) entry which is preliminary data.</text>
</comment>
<dbReference type="GO" id="GO:0006312">
    <property type="term" value="P:mitotic recombination"/>
    <property type="evidence" value="ECO:0007669"/>
    <property type="project" value="TreeGrafter"/>
</dbReference>
<dbReference type="InterPro" id="IPR007696">
    <property type="entry name" value="DNA_mismatch_repair_MutS_core"/>
</dbReference>
<dbReference type="OrthoDB" id="295033at2759"/>
<dbReference type="GO" id="GO:0030983">
    <property type="term" value="F:mismatched DNA binding"/>
    <property type="evidence" value="ECO:0007669"/>
    <property type="project" value="InterPro"/>
</dbReference>
<dbReference type="Proteomes" id="UP000031056">
    <property type="component" value="Unassembled WGS sequence"/>
</dbReference>
<dbReference type="Gene3D" id="1.10.1420.10">
    <property type="match status" value="1"/>
</dbReference>
<dbReference type="STRING" id="1354746.A0A0B2UMD4"/>
<dbReference type="EMBL" id="JOKQ01000003">
    <property type="protein sequence ID" value="KHN70130.1"/>
    <property type="molecule type" value="Genomic_DNA"/>
</dbReference>
<dbReference type="InParanoid" id="A0A0B2UMD4"/>
<evidence type="ECO:0000259" key="6">
    <source>
        <dbReference type="PROSITE" id="PS00486"/>
    </source>
</evidence>
<dbReference type="PANTHER" id="PTHR11361:SF35">
    <property type="entry name" value="DNA MISMATCH REPAIR PROTEIN MSH2"/>
    <property type="match status" value="1"/>
</dbReference>
<protein>
    <submittedName>
        <fullName evidence="7">MutS-like mismatch repair ATPase</fullName>
    </submittedName>
</protein>
<evidence type="ECO:0000256" key="1">
    <source>
        <dbReference type="ARBA" id="ARBA00006271"/>
    </source>
</evidence>
<evidence type="ECO:0000256" key="5">
    <source>
        <dbReference type="ARBA" id="ARBA00023204"/>
    </source>
</evidence>
<dbReference type="InterPro" id="IPR000432">
    <property type="entry name" value="DNA_mismatch_repair_MutS_C"/>
</dbReference>
<keyword evidence="8" id="KW-1185">Reference proteome</keyword>
<dbReference type="CDD" id="cd03243">
    <property type="entry name" value="ABC_MutS_homologs"/>
    <property type="match status" value="1"/>
</dbReference>
<dbReference type="VEuPathDB" id="MicrosporidiaDB:M896_031170"/>
<name>A0A0B2UMD4_9MICR</name>
<accession>A0A0B2UMD4</accession>
<dbReference type="InterPro" id="IPR045076">
    <property type="entry name" value="MutS"/>
</dbReference>
<dbReference type="HOGENOM" id="CLU_002472_10_1_1"/>
<sequence length="716" mass="81707">MSDDFVRFYKSLDGNKFKVFVKGEWYCVFEDDIKHVTNHSHEDIVRRDGMDELRMTKGEAEEVMKALLTRRSGGVAVQEYNGCKLVREGYPGNWHDFTDMLLDSRQAPSVAAVRITECVEISFVGSCESTMYTCTFKDDDMFTSLYGILNEENIMEVVCDTTRTEELLNRYGVPSNLRKYNGSTTRMLCEYLKIDEERYEHKEYVRQFVCRVDRNVLITLNVLKEDEHCVFSTFSCFTNQGRRHLQKMFLQPLVDINAIEKRLDIVEALMKVDLQELKGFPDLQRHIGRIWNGRINLKEILRLIEAIRRIPVIVKILESSVCLREAFASTLESTCQHFNLFLDEANKIIDVYSEDESGYAIRPEFSDKLGELRCQLDEIDREIYTEYERVYRVYPQARYDASTGVFKSTRGEYQKNQDVFKKEGFLELSLTKGGISFTTRMLSCMNERKGCIKAEIDREEEVVLGKLRMLIRKFLPDIECINHLVAQIDVLNAFSIKASVAGYARPVFNNERFEIRNGFHPVLEDRSCIRNTVSMSEKRMCVVTGPNMGGKSTFIKTCGVIALMAQIGCYIPAEYGMLPIFDGIYVRTGASDCAFIGASTFMAEMVDIARICHLSTQNSLIIIDELGRGTSAIDGLSIAQAVKEHIVDKGSLCFCATHFPELCGDDVVNKRVKSEGTLLMYEVIDGVCDTSFGIMVAEKAGFPRDVVQMAKAYMDM</sequence>
<dbReference type="PIRSF" id="PIRSF005813">
    <property type="entry name" value="MSH2"/>
    <property type="match status" value="1"/>
</dbReference>
<dbReference type="SMART" id="SM00533">
    <property type="entry name" value="MUTSd"/>
    <property type="match status" value="1"/>
</dbReference>
<dbReference type="GeneID" id="26261401"/>
<evidence type="ECO:0000256" key="3">
    <source>
        <dbReference type="ARBA" id="ARBA00022840"/>
    </source>
</evidence>
<evidence type="ECO:0000313" key="7">
    <source>
        <dbReference type="EMBL" id="KHN70130.1"/>
    </source>
</evidence>
<dbReference type="SMART" id="SM00534">
    <property type="entry name" value="MUTSac"/>
    <property type="match status" value="1"/>
</dbReference>
<keyword evidence="5" id="KW-0227">DNA damage</keyword>
<evidence type="ECO:0000256" key="4">
    <source>
        <dbReference type="ARBA" id="ARBA00023125"/>
    </source>
</evidence>
<keyword evidence="4" id="KW-0238">DNA-binding</keyword>
<dbReference type="RefSeq" id="XP_014564172.1">
    <property type="nucleotide sequence ID" value="XM_014708686.1"/>
</dbReference>
<dbReference type="PANTHER" id="PTHR11361">
    <property type="entry name" value="DNA MISMATCH REPAIR PROTEIN MUTS FAMILY MEMBER"/>
    <property type="match status" value="1"/>
</dbReference>
<dbReference type="InterPro" id="IPR011184">
    <property type="entry name" value="DNA_mismatch_repair_Msh2"/>
</dbReference>
<proteinExistence type="inferred from homology"/>
<dbReference type="Pfam" id="PF05192">
    <property type="entry name" value="MutS_III"/>
    <property type="match status" value="1"/>
</dbReference>
<gene>
    <name evidence="7" type="ORF">M896_031170</name>
</gene>
<dbReference type="InterPro" id="IPR036187">
    <property type="entry name" value="DNA_mismatch_repair_MutS_sf"/>
</dbReference>
<keyword evidence="5" id="KW-0234">DNA repair</keyword>
<comment type="similarity">
    <text evidence="1">Belongs to the DNA mismatch repair MutS family.</text>
</comment>
<feature type="domain" description="DNA mismatch repair proteins mutS family" evidence="6">
    <location>
        <begin position="619"/>
        <end position="635"/>
    </location>
</feature>
<organism evidence="7 8">
    <name type="scientific">Ordospora colligata OC4</name>
    <dbReference type="NCBI Taxonomy" id="1354746"/>
    <lineage>
        <taxon>Eukaryota</taxon>
        <taxon>Fungi</taxon>
        <taxon>Fungi incertae sedis</taxon>
        <taxon>Microsporidia</taxon>
        <taxon>Ordosporidae</taxon>
        <taxon>Ordospora</taxon>
    </lineage>
</organism>
<reference evidence="7 8" key="1">
    <citation type="journal article" date="2014" name="MBio">
        <title>The Ordospora colligata genome; evolution of extreme reduction in microsporidia and host-to-parasite horizontal gene transfer.</title>
        <authorList>
            <person name="Pombert J.-F."/>
            <person name="Haag K.L."/>
            <person name="Beidas S."/>
            <person name="Ebert D."/>
            <person name="Keeling P.J."/>
        </authorList>
    </citation>
    <scope>NUCLEOTIDE SEQUENCE [LARGE SCALE GENOMIC DNA]</scope>
    <source>
        <strain evidence="7 8">OC4</strain>
    </source>
</reference>
<dbReference type="PROSITE" id="PS00486">
    <property type="entry name" value="DNA_MISMATCH_REPAIR_2"/>
    <property type="match status" value="1"/>
</dbReference>
<evidence type="ECO:0000313" key="8">
    <source>
        <dbReference type="Proteomes" id="UP000031056"/>
    </source>
</evidence>
<dbReference type="FunCoup" id="A0A0B2UMD4">
    <property type="interactions" value="286"/>
</dbReference>
<dbReference type="Pfam" id="PF00488">
    <property type="entry name" value="MutS_V"/>
    <property type="match status" value="1"/>
</dbReference>
<keyword evidence="3" id="KW-0067">ATP-binding</keyword>